<dbReference type="AlphaFoldDB" id="A0A4R3KKI1"/>
<feature type="binding site" evidence="11">
    <location>
        <position position="251"/>
    </location>
    <ligand>
        <name>L-glutamine</name>
        <dbReference type="ChEBI" id="CHEBI:58359"/>
    </ligand>
</feature>
<dbReference type="InterPro" id="IPR029062">
    <property type="entry name" value="Class_I_gatase-like"/>
</dbReference>
<dbReference type="EMBL" id="SMAB01000001">
    <property type="protein sequence ID" value="TCS84385.1"/>
    <property type="molecule type" value="Genomic_DNA"/>
</dbReference>
<evidence type="ECO:0000256" key="9">
    <source>
        <dbReference type="ARBA" id="ARBA00048816"/>
    </source>
</evidence>
<dbReference type="GO" id="GO:0005524">
    <property type="term" value="F:ATP binding"/>
    <property type="evidence" value="ECO:0007669"/>
    <property type="project" value="UniProtKB-UniRule"/>
</dbReference>
<dbReference type="PRINTS" id="PR00097">
    <property type="entry name" value="ANTSNTHASEII"/>
</dbReference>
<dbReference type="HAMAP" id="MF_01209">
    <property type="entry name" value="CPSase_S_chain"/>
    <property type="match status" value="1"/>
</dbReference>
<evidence type="ECO:0000256" key="4">
    <source>
        <dbReference type="ARBA" id="ARBA00022598"/>
    </source>
</evidence>
<dbReference type="GO" id="GO:0044205">
    <property type="term" value="P:'de novo' UMP biosynthetic process"/>
    <property type="evidence" value="ECO:0007669"/>
    <property type="project" value="UniProtKB-UniRule"/>
</dbReference>
<dbReference type="NCBIfam" id="NF009475">
    <property type="entry name" value="PRK12838.1"/>
    <property type="match status" value="1"/>
</dbReference>
<dbReference type="PRINTS" id="PR00096">
    <property type="entry name" value="GATASE"/>
</dbReference>
<dbReference type="GO" id="GO:0006541">
    <property type="term" value="P:glutamine metabolic process"/>
    <property type="evidence" value="ECO:0007669"/>
    <property type="project" value="InterPro"/>
</dbReference>
<dbReference type="UniPathway" id="UPA00068">
    <property type="reaction ID" value="UER00171"/>
</dbReference>
<feature type="active site" description="Nucleophile" evidence="11">
    <location>
        <position position="247"/>
    </location>
</feature>
<feature type="active site" evidence="11">
    <location>
        <position position="334"/>
    </location>
</feature>
<comment type="pathway">
    <text evidence="2 11">Amino-acid biosynthesis; L-arginine biosynthesis; carbamoyl phosphate from bicarbonate: step 1/1.</text>
</comment>
<feature type="domain" description="Carbamoyl-phosphate synthase small subunit N-terminal" evidence="12">
    <location>
        <begin position="2"/>
        <end position="132"/>
    </location>
</feature>
<feature type="binding site" evidence="11">
    <location>
        <position position="292"/>
    </location>
    <ligand>
        <name>L-glutamine</name>
        <dbReference type="ChEBI" id="CHEBI:58359"/>
    </ligand>
</feature>
<comment type="similarity">
    <text evidence="3 11">Belongs to the CarA family.</text>
</comment>
<evidence type="ECO:0000256" key="6">
    <source>
        <dbReference type="ARBA" id="ARBA00022840"/>
    </source>
</evidence>
<comment type="function">
    <text evidence="11">Small subunit of the glutamine-dependent carbamoyl phosphate synthetase (CPSase). CPSase catalyzes the formation of carbamoyl phosphate from the ammonia moiety of glutamine, carbonate, and phosphate donated by ATP, constituting the first step of 2 biosynthetic pathways, one leading to arginine and/or urea and the other to pyrimidine nucleotides. The small subunit (glutamine amidotransferase) binds and cleaves glutamine to supply the large subunit with the substrate ammonia.</text>
</comment>
<keyword evidence="11" id="KW-0028">Amino-acid biosynthesis</keyword>
<feature type="binding site" evidence="11">
    <location>
        <position position="219"/>
    </location>
    <ligand>
        <name>L-glutamine</name>
        <dbReference type="ChEBI" id="CHEBI:58359"/>
    </ligand>
</feature>
<dbReference type="Gene3D" id="3.40.50.880">
    <property type="match status" value="1"/>
</dbReference>
<dbReference type="EC" id="6.3.5.5" evidence="11"/>
<keyword evidence="11" id="KW-0055">Arginine biosynthesis</keyword>
<dbReference type="Gene3D" id="3.50.30.20">
    <property type="entry name" value="Carbamoyl-phosphate synthase small subunit, N-terminal domain"/>
    <property type="match status" value="1"/>
</dbReference>
<evidence type="ECO:0000256" key="5">
    <source>
        <dbReference type="ARBA" id="ARBA00022741"/>
    </source>
</evidence>
<feature type="binding site" evidence="11">
    <location>
        <position position="46"/>
    </location>
    <ligand>
        <name>L-glutamine</name>
        <dbReference type="ChEBI" id="CHEBI:58359"/>
    </ligand>
</feature>
<dbReference type="InterPro" id="IPR006274">
    <property type="entry name" value="CarbamoylP_synth_ssu"/>
</dbReference>
<dbReference type="SUPFAM" id="SSF52317">
    <property type="entry name" value="Class I glutamine amidotransferase-like"/>
    <property type="match status" value="1"/>
</dbReference>
<keyword evidence="14" id="KW-1185">Reference proteome</keyword>
<accession>A0A4R3KKI1</accession>
<comment type="catalytic activity">
    <reaction evidence="9 11">
        <text>hydrogencarbonate + L-glutamine + 2 ATP + H2O = carbamoyl phosphate + L-glutamate + 2 ADP + phosphate + 2 H(+)</text>
        <dbReference type="Rhea" id="RHEA:18633"/>
        <dbReference type="ChEBI" id="CHEBI:15377"/>
        <dbReference type="ChEBI" id="CHEBI:15378"/>
        <dbReference type="ChEBI" id="CHEBI:17544"/>
        <dbReference type="ChEBI" id="CHEBI:29985"/>
        <dbReference type="ChEBI" id="CHEBI:30616"/>
        <dbReference type="ChEBI" id="CHEBI:43474"/>
        <dbReference type="ChEBI" id="CHEBI:58228"/>
        <dbReference type="ChEBI" id="CHEBI:58359"/>
        <dbReference type="ChEBI" id="CHEBI:456216"/>
        <dbReference type="EC" id="6.3.5.5"/>
    </reaction>
</comment>
<evidence type="ECO:0000256" key="8">
    <source>
        <dbReference type="ARBA" id="ARBA00022975"/>
    </source>
</evidence>
<dbReference type="Pfam" id="PF00117">
    <property type="entry name" value="GATase"/>
    <property type="match status" value="1"/>
</dbReference>
<evidence type="ECO:0000313" key="13">
    <source>
        <dbReference type="EMBL" id="TCS84385.1"/>
    </source>
</evidence>
<feature type="binding site" evidence="11">
    <location>
        <position position="289"/>
    </location>
    <ligand>
        <name>L-glutamine</name>
        <dbReference type="ChEBI" id="CHEBI:58359"/>
    </ligand>
</feature>
<comment type="catalytic activity">
    <reaction evidence="10 11">
        <text>L-glutamine + H2O = L-glutamate + NH4(+)</text>
        <dbReference type="Rhea" id="RHEA:15889"/>
        <dbReference type="ChEBI" id="CHEBI:15377"/>
        <dbReference type="ChEBI" id="CHEBI:28938"/>
        <dbReference type="ChEBI" id="CHEBI:29985"/>
        <dbReference type="ChEBI" id="CHEBI:58359"/>
    </reaction>
</comment>
<keyword evidence="7 11" id="KW-0315">Glutamine amidotransferase</keyword>
<protein>
    <recommendedName>
        <fullName evidence="11">Carbamoyl phosphate synthase small chain</fullName>
        <ecNumber evidence="11">6.3.5.5</ecNumber>
    </recommendedName>
    <alternativeName>
        <fullName evidence="11">Carbamoyl phosphate synthetase glutamine chain</fullName>
    </alternativeName>
</protein>
<feature type="active site" evidence="11">
    <location>
        <position position="332"/>
    </location>
</feature>
<dbReference type="Pfam" id="PF00988">
    <property type="entry name" value="CPSase_sm_chain"/>
    <property type="match status" value="1"/>
</dbReference>
<evidence type="ECO:0000256" key="11">
    <source>
        <dbReference type="HAMAP-Rule" id="MF_01209"/>
    </source>
</evidence>
<sequence>MAKATLYLEDGTELTGESFGSTGEAIGEIVFNTGMTGYQEILTDPSYYGQFVVMTYPLIGNYGVNLKDFESVKPKVFGFIVREYAESPSHFESVMNIDQFLKEHNILGIAGIDTRMLTRKIRTKGTMKALLTTKEMNKEEAMKRLKAPLQRNQVPQVSIPSPITLPGKGYHVVLVDYGYKQGIVRELLERQCKVSIVPHNTSIQEIESLHPDGVLLSNGPGDPKDVPWAIPMIQGLIENNIPLFGICLGHQLFALANGADTKKMKFGHRGSNHPVKDLVTNRIVITSQNHGYTVTKESLEQCPLTITHIAINDGTVEGLAHHTAPAFSVQYHPEASPGPFDSRYLFDQFIEKIHASKEEKKNA</sequence>
<dbReference type="SMART" id="SM01097">
    <property type="entry name" value="CPSase_sm_chain"/>
    <property type="match status" value="1"/>
</dbReference>
<evidence type="ECO:0000256" key="2">
    <source>
        <dbReference type="ARBA" id="ARBA00005077"/>
    </source>
</evidence>
<dbReference type="InterPro" id="IPR036480">
    <property type="entry name" value="CarbP_synth_ssu_N_sf"/>
</dbReference>
<comment type="caution">
    <text evidence="13">The sequence shown here is derived from an EMBL/GenBank/DDBJ whole genome shotgun (WGS) entry which is preliminary data.</text>
</comment>
<keyword evidence="4 11" id="KW-0436">Ligase</keyword>
<proteinExistence type="inferred from homology"/>
<dbReference type="Proteomes" id="UP000295788">
    <property type="component" value="Unassembled WGS sequence"/>
</dbReference>
<dbReference type="InterPro" id="IPR017926">
    <property type="entry name" value="GATASE"/>
</dbReference>
<dbReference type="NCBIfam" id="TIGR01368">
    <property type="entry name" value="CPSaseIIsmall"/>
    <property type="match status" value="1"/>
</dbReference>
<evidence type="ECO:0000313" key="14">
    <source>
        <dbReference type="Proteomes" id="UP000295788"/>
    </source>
</evidence>
<comment type="pathway">
    <text evidence="1 11">Pyrimidine metabolism; UMP biosynthesis via de novo pathway; (S)-dihydroorotate from bicarbonate: step 1/3.</text>
</comment>
<dbReference type="SUPFAM" id="SSF52021">
    <property type="entry name" value="Carbamoyl phosphate synthetase, small subunit N-terminal domain"/>
    <property type="match status" value="1"/>
</dbReference>
<evidence type="ECO:0000256" key="1">
    <source>
        <dbReference type="ARBA" id="ARBA00004812"/>
    </source>
</evidence>
<dbReference type="GO" id="GO:0006526">
    <property type="term" value="P:L-arginine biosynthetic process"/>
    <property type="evidence" value="ECO:0007669"/>
    <property type="project" value="UniProtKB-UniRule"/>
</dbReference>
<keyword evidence="6 11" id="KW-0067">ATP-binding</keyword>
<keyword evidence="8 11" id="KW-0665">Pyrimidine biosynthesis</keyword>
<dbReference type="PANTHER" id="PTHR43418:SF7">
    <property type="entry name" value="CARBAMOYL-PHOSPHATE SYNTHASE SMALL CHAIN"/>
    <property type="match status" value="1"/>
</dbReference>
<dbReference type="InterPro" id="IPR035686">
    <property type="entry name" value="CPSase_GATase1"/>
</dbReference>
<feature type="region of interest" description="CPSase" evidence="11">
    <location>
        <begin position="1"/>
        <end position="170"/>
    </location>
</feature>
<dbReference type="InterPro" id="IPR050472">
    <property type="entry name" value="Anth_synth/Amidotransfase"/>
</dbReference>
<dbReference type="CDD" id="cd01744">
    <property type="entry name" value="GATase1_CPSase"/>
    <property type="match status" value="1"/>
</dbReference>
<evidence type="ECO:0000256" key="3">
    <source>
        <dbReference type="ARBA" id="ARBA00007800"/>
    </source>
</evidence>
<dbReference type="RefSeq" id="WP_243643728.1">
    <property type="nucleotide sequence ID" value="NZ_SMAB01000001.1"/>
</dbReference>
<dbReference type="InterPro" id="IPR002474">
    <property type="entry name" value="CarbamoylP_synth_ssu_N"/>
</dbReference>
<evidence type="ECO:0000256" key="7">
    <source>
        <dbReference type="ARBA" id="ARBA00022962"/>
    </source>
</evidence>
<evidence type="ECO:0000256" key="10">
    <source>
        <dbReference type="ARBA" id="ARBA00049285"/>
    </source>
</evidence>
<dbReference type="GO" id="GO:0004359">
    <property type="term" value="F:glutaminase activity"/>
    <property type="evidence" value="ECO:0007669"/>
    <property type="project" value="RHEA"/>
</dbReference>
<dbReference type="FunFam" id="3.50.30.20:FF:000001">
    <property type="entry name" value="Carbamoyl-phosphate synthase small chain"/>
    <property type="match status" value="1"/>
</dbReference>
<name>A0A4R3KKI1_9BACI</name>
<keyword evidence="5 11" id="KW-0547">Nucleotide-binding</keyword>
<dbReference type="PRINTS" id="PR00099">
    <property type="entry name" value="CPSGATASE"/>
</dbReference>
<dbReference type="UniPathway" id="UPA00070">
    <property type="reaction ID" value="UER00115"/>
</dbReference>
<dbReference type="GO" id="GO:0006207">
    <property type="term" value="P:'de novo' pyrimidine nucleobase biosynthetic process"/>
    <property type="evidence" value="ECO:0007669"/>
    <property type="project" value="InterPro"/>
</dbReference>
<dbReference type="PROSITE" id="PS51273">
    <property type="entry name" value="GATASE_TYPE_1"/>
    <property type="match status" value="1"/>
</dbReference>
<dbReference type="GO" id="GO:0004088">
    <property type="term" value="F:carbamoyl-phosphate synthase (glutamine-hydrolyzing) activity"/>
    <property type="evidence" value="ECO:0007669"/>
    <property type="project" value="UniProtKB-UniRule"/>
</dbReference>
<feature type="binding site" evidence="11">
    <location>
        <position position="291"/>
    </location>
    <ligand>
        <name>L-glutamine</name>
        <dbReference type="ChEBI" id="CHEBI:58359"/>
    </ligand>
</feature>
<reference evidence="13 14" key="1">
    <citation type="submission" date="2019-03" db="EMBL/GenBank/DDBJ databases">
        <title>Genomic Encyclopedia of Type Strains, Phase IV (KMG-IV): sequencing the most valuable type-strain genomes for metagenomic binning, comparative biology and taxonomic classification.</title>
        <authorList>
            <person name="Goeker M."/>
        </authorList>
    </citation>
    <scope>NUCLEOTIDE SEQUENCE [LARGE SCALE GENOMIC DNA]</scope>
    <source>
        <strain evidence="13 14">DSM 23802</strain>
    </source>
</reference>
<feature type="binding site" evidence="11">
    <location>
        <position position="221"/>
    </location>
    <ligand>
        <name>L-glutamine</name>
        <dbReference type="ChEBI" id="CHEBI:58359"/>
    </ligand>
</feature>
<dbReference type="PANTHER" id="PTHR43418">
    <property type="entry name" value="MULTIFUNCTIONAL TRYPTOPHAN BIOSYNTHESIS PROTEIN-RELATED"/>
    <property type="match status" value="1"/>
</dbReference>
<feature type="binding site" evidence="11">
    <location>
        <position position="248"/>
    </location>
    <ligand>
        <name>L-glutamine</name>
        <dbReference type="ChEBI" id="CHEBI:58359"/>
    </ligand>
</feature>
<organism evidence="13 14">
    <name type="scientific">Tepidibacillus fermentans</name>
    <dbReference type="NCBI Taxonomy" id="1281767"/>
    <lineage>
        <taxon>Bacteria</taxon>
        <taxon>Bacillati</taxon>
        <taxon>Bacillota</taxon>
        <taxon>Bacilli</taxon>
        <taxon>Bacillales</taxon>
        <taxon>Bacillaceae</taxon>
        <taxon>Tepidibacillus</taxon>
    </lineage>
</organism>
<evidence type="ECO:0000259" key="12">
    <source>
        <dbReference type="SMART" id="SM01097"/>
    </source>
</evidence>
<gene>
    <name evidence="11" type="primary">carA</name>
    <name evidence="13" type="ORF">EDD72_10146</name>
</gene>
<comment type="subunit">
    <text evidence="11">Composed of two chains; the small (or glutamine) chain promotes the hydrolysis of glutamine to ammonia, which is used by the large (or ammonia) chain to synthesize carbamoyl phosphate. Tetramer of heterodimers (alpha,beta)4.</text>
</comment>